<reference evidence="10 11" key="1">
    <citation type="journal article" date="2019" name="Int. J. Syst. Evol. Microbiol.">
        <title>The Global Catalogue of Microorganisms (GCM) 10K type strain sequencing project: providing services to taxonomists for standard genome sequencing and annotation.</title>
        <authorList>
            <consortium name="The Broad Institute Genomics Platform"/>
            <consortium name="The Broad Institute Genome Sequencing Center for Infectious Disease"/>
            <person name="Wu L."/>
            <person name="Ma J."/>
        </authorList>
    </citation>
    <scope>NUCLEOTIDE SEQUENCE [LARGE SCALE GENOMIC DNA]</scope>
    <source>
        <strain evidence="10 11">JCM 15089</strain>
    </source>
</reference>
<dbReference type="InterPro" id="IPR023232">
    <property type="entry name" value="Glyco_hydro_2_AS"/>
</dbReference>
<dbReference type="SUPFAM" id="SSF49785">
    <property type="entry name" value="Galactose-binding domain-like"/>
    <property type="match status" value="1"/>
</dbReference>
<feature type="signal peptide" evidence="5">
    <location>
        <begin position="1"/>
        <end position="25"/>
    </location>
</feature>
<dbReference type="InterPro" id="IPR017853">
    <property type="entry name" value="GH"/>
</dbReference>
<evidence type="ECO:0000313" key="10">
    <source>
        <dbReference type="EMBL" id="GAA0570516.1"/>
    </source>
</evidence>
<dbReference type="InterPro" id="IPR006102">
    <property type="entry name" value="Ig-like_GH2"/>
</dbReference>
<accession>A0ABN1ENX5</accession>
<comment type="similarity">
    <text evidence="1 4">Belongs to the glycosyl hydrolase 2 family.</text>
</comment>
<dbReference type="PRINTS" id="PR00132">
    <property type="entry name" value="GLHYDRLASE2"/>
</dbReference>
<dbReference type="SUPFAM" id="SSF51445">
    <property type="entry name" value="(Trans)glycosidases"/>
    <property type="match status" value="1"/>
</dbReference>
<comment type="caution">
    <text evidence="10">The sequence shown here is derived from an EMBL/GenBank/DDBJ whole genome shotgun (WGS) entry which is preliminary data.</text>
</comment>
<organism evidence="10 11">
    <name type="scientific">Rhizomicrobium electricum</name>
    <dbReference type="NCBI Taxonomy" id="480070"/>
    <lineage>
        <taxon>Bacteria</taxon>
        <taxon>Pseudomonadati</taxon>
        <taxon>Pseudomonadota</taxon>
        <taxon>Alphaproteobacteria</taxon>
        <taxon>Micropepsales</taxon>
        <taxon>Micropepsaceae</taxon>
        <taxon>Rhizomicrobium</taxon>
    </lineage>
</organism>
<dbReference type="InterPro" id="IPR023230">
    <property type="entry name" value="Glyco_hydro_2_CS"/>
</dbReference>
<dbReference type="PROSITE" id="PS00608">
    <property type="entry name" value="GLYCOSYL_HYDROL_F2_2"/>
    <property type="match status" value="1"/>
</dbReference>
<evidence type="ECO:0000259" key="7">
    <source>
        <dbReference type="Pfam" id="PF02836"/>
    </source>
</evidence>
<dbReference type="Gene3D" id="2.60.40.10">
    <property type="entry name" value="Immunoglobulins"/>
    <property type="match status" value="2"/>
</dbReference>
<dbReference type="GO" id="GO:0016787">
    <property type="term" value="F:hydrolase activity"/>
    <property type="evidence" value="ECO:0007669"/>
    <property type="project" value="UniProtKB-KW"/>
</dbReference>
<feature type="domain" description="Glycoside hydrolase family 2 catalytic" evidence="7">
    <location>
        <begin position="297"/>
        <end position="437"/>
    </location>
</feature>
<dbReference type="Pfam" id="PF18565">
    <property type="entry name" value="Glyco_hydro2_C5"/>
    <property type="match status" value="1"/>
</dbReference>
<evidence type="ECO:0000256" key="5">
    <source>
        <dbReference type="SAM" id="SignalP"/>
    </source>
</evidence>
<keyword evidence="11" id="KW-1185">Reference proteome</keyword>
<keyword evidence="3 4" id="KW-0326">Glycosidase</keyword>
<feature type="domain" description="Glycoside hydrolase family 2 immunoglobulin-like beta-sandwich" evidence="6">
    <location>
        <begin position="216"/>
        <end position="292"/>
    </location>
</feature>
<dbReference type="Proteomes" id="UP001499951">
    <property type="component" value="Unassembled WGS sequence"/>
</dbReference>
<evidence type="ECO:0000259" key="8">
    <source>
        <dbReference type="Pfam" id="PF02837"/>
    </source>
</evidence>
<dbReference type="Pfam" id="PF00703">
    <property type="entry name" value="Glyco_hydro_2"/>
    <property type="match status" value="1"/>
</dbReference>
<dbReference type="InterPro" id="IPR006311">
    <property type="entry name" value="TAT_signal"/>
</dbReference>
<evidence type="ECO:0000259" key="6">
    <source>
        <dbReference type="Pfam" id="PF00703"/>
    </source>
</evidence>
<dbReference type="PROSITE" id="PS00719">
    <property type="entry name" value="GLYCOSYL_HYDROL_F2_1"/>
    <property type="match status" value="1"/>
</dbReference>
<dbReference type="InterPro" id="IPR013783">
    <property type="entry name" value="Ig-like_fold"/>
</dbReference>
<evidence type="ECO:0000256" key="4">
    <source>
        <dbReference type="RuleBase" id="RU361154"/>
    </source>
</evidence>
<dbReference type="Pfam" id="PF02837">
    <property type="entry name" value="Glyco_hydro_2_N"/>
    <property type="match status" value="1"/>
</dbReference>
<protein>
    <submittedName>
        <fullName evidence="10">Glycoside hydrolase family 2 TIM barrel-domain containing protein</fullName>
    </submittedName>
</protein>
<name>A0ABN1ENX5_9PROT</name>
<dbReference type="Gene3D" id="2.60.120.260">
    <property type="entry name" value="Galactose-binding domain-like"/>
    <property type="match status" value="1"/>
</dbReference>
<dbReference type="PANTHER" id="PTHR42732:SF1">
    <property type="entry name" value="BETA-MANNOSIDASE"/>
    <property type="match status" value="1"/>
</dbReference>
<dbReference type="InterPro" id="IPR008979">
    <property type="entry name" value="Galactose-bd-like_sf"/>
</dbReference>
<evidence type="ECO:0000259" key="9">
    <source>
        <dbReference type="Pfam" id="PF18565"/>
    </source>
</evidence>
<dbReference type="InterPro" id="IPR019546">
    <property type="entry name" value="TAT_signal_bac_arc"/>
</dbReference>
<dbReference type="EMBL" id="BAAADD010000004">
    <property type="protein sequence ID" value="GAA0570516.1"/>
    <property type="molecule type" value="Genomic_DNA"/>
</dbReference>
<dbReference type="RefSeq" id="WP_166929351.1">
    <property type="nucleotide sequence ID" value="NZ_BAAADD010000004.1"/>
</dbReference>
<dbReference type="SUPFAM" id="SSF49303">
    <property type="entry name" value="beta-Galactosidase/glucuronidase domain"/>
    <property type="match status" value="1"/>
</dbReference>
<dbReference type="InterPro" id="IPR036156">
    <property type="entry name" value="Beta-gal/glucu_dom_sf"/>
</dbReference>
<dbReference type="PROSITE" id="PS51318">
    <property type="entry name" value="TAT"/>
    <property type="match status" value="1"/>
</dbReference>
<evidence type="ECO:0000256" key="3">
    <source>
        <dbReference type="ARBA" id="ARBA00023295"/>
    </source>
</evidence>
<dbReference type="InterPro" id="IPR051913">
    <property type="entry name" value="GH2_Domain-Containing"/>
</dbReference>
<dbReference type="InterPro" id="IPR006101">
    <property type="entry name" value="Glyco_hydro_2"/>
</dbReference>
<gene>
    <name evidence="10" type="ORF">GCM10008942_19150</name>
</gene>
<dbReference type="Gene3D" id="3.20.20.80">
    <property type="entry name" value="Glycosidases"/>
    <property type="match status" value="1"/>
</dbReference>
<feature type="domain" description="Glycoside hydrolase family 2" evidence="9">
    <location>
        <begin position="668"/>
        <end position="754"/>
    </location>
</feature>
<keyword evidence="5" id="KW-0732">Signal</keyword>
<dbReference type="InterPro" id="IPR006104">
    <property type="entry name" value="Glyco_hydro_2_N"/>
</dbReference>
<keyword evidence="2 4" id="KW-0378">Hydrolase</keyword>
<evidence type="ECO:0000256" key="1">
    <source>
        <dbReference type="ARBA" id="ARBA00007401"/>
    </source>
</evidence>
<dbReference type="InterPro" id="IPR006103">
    <property type="entry name" value="Glyco_hydro_2_cat"/>
</dbReference>
<feature type="domain" description="Glycosyl hydrolases family 2 sugar binding" evidence="8">
    <location>
        <begin position="81"/>
        <end position="188"/>
    </location>
</feature>
<dbReference type="Pfam" id="PF02836">
    <property type="entry name" value="Glyco_hydro_2_C"/>
    <property type="match status" value="1"/>
</dbReference>
<evidence type="ECO:0000256" key="2">
    <source>
        <dbReference type="ARBA" id="ARBA00022801"/>
    </source>
</evidence>
<sequence>MDRRDFIKTGTALAGAAALGAQAFAAAKSQSAPAGRILPMNRGWRFLPSVPAGGHAAGFDETSMAKVIVPHTNKVLPWHNFDDKEYEFVSLYRRKFRVPASAAGKRVFIDFEGAMTATTVHVNGQRLGEYKGGYTPFSFEVTGQVKPGEENLLSLAVDATERADIPPFGNVIDYLTFGGLYREVALRIVPQSFVANIAVRPKSVLTAPALDVLCLTDKGKSAQKLEVRLEDGGKVLATATKAVAGAETTVSFHKLPKITLWDLDRPKLYTVRVRLIENGAVIDEDTRVFGFRHAEFTEHGFELNGKPVKLRGLNRHQTFPFVGQAMAKRAQRHDAWILKNELHINIVRTSHYPQSHHFLDACDELGLLVLEEIPGWQHIGDAAWKDIAVDNVERMVTRDWNHPSIALWGVRINESADDHDFYTRTNALAHLLDPTRQTGGIRTGGNYNSEFLEDVFTINDFGWPLKPPRHSRQLNTEFCGHMFPTKPIDNNERHTEHFIRHARMHDAMLSDPRYSGAIGWCAFDYNTHNNFGSGDRICYHGVMDIFRLPKPAAAFYRSQIAPEKEIVLEPAFHWAIGDSNEHFDTAMIASNCERLRLYLKRPEGWKQFAEVEPDRKQFPHLKYAPFTVDLKHTIDWDWGDLKIEGYIGGALKITRLLSGQGADREFVVAADDSELTADGADVTRVVLKVTDEFGNVRPFANDPIVLKLDGPADLIGDNPFALFGGVGAVWIRARETAGTVTLTATHPRLGTKTVLLKLTAAPPEMV</sequence>
<dbReference type="InterPro" id="IPR040605">
    <property type="entry name" value="Glyco_hydro2_dom5"/>
</dbReference>
<evidence type="ECO:0000313" key="11">
    <source>
        <dbReference type="Proteomes" id="UP001499951"/>
    </source>
</evidence>
<feature type="chain" id="PRO_5045587573" evidence="5">
    <location>
        <begin position="26"/>
        <end position="766"/>
    </location>
</feature>
<proteinExistence type="inferred from homology"/>
<dbReference type="NCBIfam" id="TIGR01409">
    <property type="entry name" value="TAT_signal_seq"/>
    <property type="match status" value="1"/>
</dbReference>
<dbReference type="PANTHER" id="PTHR42732">
    <property type="entry name" value="BETA-GALACTOSIDASE"/>
    <property type="match status" value="1"/>
</dbReference>